<evidence type="ECO:0000256" key="1">
    <source>
        <dbReference type="ARBA" id="ARBA00008056"/>
    </source>
</evidence>
<keyword evidence="2" id="KW-0408">Iron</keyword>
<protein>
    <submittedName>
        <fullName evidence="4">Oxidoreductase</fullName>
    </submittedName>
</protein>
<keyword evidence="2" id="KW-0560">Oxidoreductase</keyword>
<sequence length="355" mass="39216">MVSDSLFEAYPPFPVDTPVASLAKISLTKLFSQDVEESKAMFECCRTTGFFLLHLSGNEVGEALIRDLDSLLDLTKQIMNLPIAEKMKYHAKPPERLFGYKSLGFMKTETNQPDRCEMFMIGQDEVNGLAPMPEYPTPIVERLPLVKSYLGHAQDILHVVCRIMSMSLRLPISTISSKQLPENRSGTLIRLIKYPAVASESDRRTSLLPHTDMGTITLLANVLGGLQILPPSVDGNETPQWLYVKPEPNCLVVNMGDAMVQWTAGVLRSNMHRVTFPPGPQAPYDRYSVAFLVRATADADMRSLKGGIIPDAAGGDFDNEDDNITASEWEKKKNMALIQGKDCVRSTGGVPLEGI</sequence>
<gene>
    <name evidence="4" type="ORF">K491DRAFT_744310</name>
</gene>
<dbReference type="InterPro" id="IPR026992">
    <property type="entry name" value="DIOX_N"/>
</dbReference>
<dbReference type="InterPro" id="IPR050231">
    <property type="entry name" value="Iron_ascorbate_oxido_reductase"/>
</dbReference>
<dbReference type="GO" id="GO:0044283">
    <property type="term" value="P:small molecule biosynthetic process"/>
    <property type="evidence" value="ECO:0007669"/>
    <property type="project" value="UniProtKB-ARBA"/>
</dbReference>
<dbReference type="OrthoDB" id="288590at2759"/>
<name>A0A6A6TBB6_9PLEO</name>
<comment type="similarity">
    <text evidence="1 2">Belongs to the iron/ascorbate-dependent oxidoreductase family.</text>
</comment>
<dbReference type="InterPro" id="IPR027443">
    <property type="entry name" value="IPNS-like_sf"/>
</dbReference>
<organism evidence="4 5">
    <name type="scientific">Lophiostoma macrostomum CBS 122681</name>
    <dbReference type="NCBI Taxonomy" id="1314788"/>
    <lineage>
        <taxon>Eukaryota</taxon>
        <taxon>Fungi</taxon>
        <taxon>Dikarya</taxon>
        <taxon>Ascomycota</taxon>
        <taxon>Pezizomycotina</taxon>
        <taxon>Dothideomycetes</taxon>
        <taxon>Pleosporomycetidae</taxon>
        <taxon>Pleosporales</taxon>
        <taxon>Lophiostomataceae</taxon>
        <taxon>Lophiostoma</taxon>
    </lineage>
</organism>
<dbReference type="InterPro" id="IPR005123">
    <property type="entry name" value="Oxoglu/Fe-dep_dioxygenase_dom"/>
</dbReference>
<evidence type="ECO:0000256" key="2">
    <source>
        <dbReference type="RuleBase" id="RU003682"/>
    </source>
</evidence>
<evidence type="ECO:0000313" key="5">
    <source>
        <dbReference type="Proteomes" id="UP000799324"/>
    </source>
</evidence>
<dbReference type="EMBL" id="MU004334">
    <property type="protein sequence ID" value="KAF2656597.1"/>
    <property type="molecule type" value="Genomic_DNA"/>
</dbReference>
<proteinExistence type="inferred from homology"/>
<dbReference type="GO" id="GO:0046872">
    <property type="term" value="F:metal ion binding"/>
    <property type="evidence" value="ECO:0007669"/>
    <property type="project" value="UniProtKB-KW"/>
</dbReference>
<dbReference type="PANTHER" id="PTHR47990">
    <property type="entry name" value="2-OXOGLUTARATE (2OG) AND FE(II)-DEPENDENT OXYGENASE SUPERFAMILY PROTEIN-RELATED"/>
    <property type="match status" value="1"/>
</dbReference>
<dbReference type="InterPro" id="IPR044861">
    <property type="entry name" value="IPNS-like_FE2OG_OXY"/>
</dbReference>
<reference evidence="4" key="1">
    <citation type="journal article" date="2020" name="Stud. Mycol.">
        <title>101 Dothideomycetes genomes: a test case for predicting lifestyles and emergence of pathogens.</title>
        <authorList>
            <person name="Haridas S."/>
            <person name="Albert R."/>
            <person name="Binder M."/>
            <person name="Bloem J."/>
            <person name="Labutti K."/>
            <person name="Salamov A."/>
            <person name="Andreopoulos B."/>
            <person name="Baker S."/>
            <person name="Barry K."/>
            <person name="Bills G."/>
            <person name="Bluhm B."/>
            <person name="Cannon C."/>
            <person name="Castanera R."/>
            <person name="Culley D."/>
            <person name="Daum C."/>
            <person name="Ezra D."/>
            <person name="Gonzalez J."/>
            <person name="Henrissat B."/>
            <person name="Kuo A."/>
            <person name="Liang C."/>
            <person name="Lipzen A."/>
            <person name="Lutzoni F."/>
            <person name="Magnuson J."/>
            <person name="Mondo S."/>
            <person name="Nolan M."/>
            <person name="Ohm R."/>
            <person name="Pangilinan J."/>
            <person name="Park H.-J."/>
            <person name="Ramirez L."/>
            <person name="Alfaro M."/>
            <person name="Sun H."/>
            <person name="Tritt A."/>
            <person name="Yoshinaga Y."/>
            <person name="Zwiers L.-H."/>
            <person name="Turgeon B."/>
            <person name="Goodwin S."/>
            <person name="Spatafora J."/>
            <person name="Crous P."/>
            <person name="Grigoriev I."/>
        </authorList>
    </citation>
    <scope>NUCLEOTIDE SEQUENCE</scope>
    <source>
        <strain evidence="4">CBS 122681</strain>
    </source>
</reference>
<dbReference type="SUPFAM" id="SSF51197">
    <property type="entry name" value="Clavaminate synthase-like"/>
    <property type="match status" value="1"/>
</dbReference>
<dbReference type="GO" id="GO:0016491">
    <property type="term" value="F:oxidoreductase activity"/>
    <property type="evidence" value="ECO:0007669"/>
    <property type="project" value="UniProtKB-KW"/>
</dbReference>
<dbReference type="AlphaFoldDB" id="A0A6A6TBB6"/>
<evidence type="ECO:0000259" key="3">
    <source>
        <dbReference type="PROSITE" id="PS51471"/>
    </source>
</evidence>
<accession>A0A6A6TBB6</accession>
<dbReference type="Pfam" id="PF14226">
    <property type="entry name" value="DIOX_N"/>
    <property type="match status" value="1"/>
</dbReference>
<dbReference type="PROSITE" id="PS51471">
    <property type="entry name" value="FE2OG_OXY"/>
    <property type="match status" value="1"/>
</dbReference>
<dbReference type="Pfam" id="PF03171">
    <property type="entry name" value="2OG-FeII_Oxy"/>
    <property type="match status" value="1"/>
</dbReference>
<keyword evidence="5" id="KW-1185">Reference proteome</keyword>
<evidence type="ECO:0000313" key="4">
    <source>
        <dbReference type="EMBL" id="KAF2656597.1"/>
    </source>
</evidence>
<dbReference type="Proteomes" id="UP000799324">
    <property type="component" value="Unassembled WGS sequence"/>
</dbReference>
<feature type="domain" description="Fe2OG dioxygenase" evidence="3">
    <location>
        <begin position="185"/>
        <end position="295"/>
    </location>
</feature>
<keyword evidence="2" id="KW-0479">Metal-binding</keyword>
<dbReference type="Gene3D" id="2.60.120.330">
    <property type="entry name" value="B-lactam Antibiotic, Isopenicillin N Synthase, Chain"/>
    <property type="match status" value="1"/>
</dbReference>